<dbReference type="RefSeq" id="WP_150905112.1">
    <property type="nucleotide sequence ID" value="NZ_VTWT01000010.1"/>
</dbReference>
<dbReference type="EMBL" id="VTWT01000010">
    <property type="protein sequence ID" value="KAA9326035.1"/>
    <property type="molecule type" value="Genomic_DNA"/>
</dbReference>
<feature type="transmembrane region" description="Helical" evidence="1">
    <location>
        <begin position="12"/>
        <end position="44"/>
    </location>
</feature>
<feature type="transmembrane region" description="Helical" evidence="1">
    <location>
        <begin position="56"/>
        <end position="77"/>
    </location>
</feature>
<protein>
    <submittedName>
        <fullName evidence="2">Uncharacterized protein</fullName>
    </submittedName>
</protein>
<keyword evidence="3" id="KW-1185">Reference proteome</keyword>
<dbReference type="AlphaFoldDB" id="A0A5N1IJT7"/>
<organism evidence="2 3">
    <name type="scientific">Adhaeribacter soli</name>
    <dbReference type="NCBI Taxonomy" id="2607655"/>
    <lineage>
        <taxon>Bacteria</taxon>
        <taxon>Pseudomonadati</taxon>
        <taxon>Bacteroidota</taxon>
        <taxon>Cytophagia</taxon>
        <taxon>Cytophagales</taxon>
        <taxon>Hymenobacteraceae</taxon>
        <taxon>Adhaeribacter</taxon>
    </lineage>
</organism>
<gene>
    <name evidence="2" type="ORF">F0P94_16595</name>
</gene>
<evidence type="ECO:0000256" key="1">
    <source>
        <dbReference type="SAM" id="Phobius"/>
    </source>
</evidence>
<evidence type="ECO:0000313" key="3">
    <source>
        <dbReference type="Proteomes" id="UP000326570"/>
    </source>
</evidence>
<proteinExistence type="predicted"/>
<keyword evidence="1" id="KW-1133">Transmembrane helix</keyword>
<feature type="transmembrane region" description="Helical" evidence="1">
    <location>
        <begin position="89"/>
        <end position="109"/>
    </location>
</feature>
<sequence length="157" mass="17178">MGINKRYSGTIIGGIFTAVSLLFTKTFIVPILSVIPGVIVEFFFASIINNVPYSNVGIATIITLAILAFLPLAIILFKGRVQEIPKRIIVGILVIEYFLIHTLGFYIYWATKQNFRSDGQLIFGAISSFPASSFGLVAIGFIIDLIKNSRNDVSLAS</sequence>
<name>A0A5N1IJT7_9BACT</name>
<reference evidence="2 3" key="1">
    <citation type="submission" date="2019-09" db="EMBL/GenBank/DDBJ databases">
        <title>Genome sequence of Adhaeribacter sp. M2.</title>
        <authorList>
            <person name="Srinivasan S."/>
        </authorList>
    </citation>
    <scope>NUCLEOTIDE SEQUENCE [LARGE SCALE GENOMIC DNA]</scope>
    <source>
        <strain evidence="2 3">M2</strain>
    </source>
</reference>
<accession>A0A5N1IJT7</accession>
<comment type="caution">
    <text evidence="2">The sequence shown here is derived from an EMBL/GenBank/DDBJ whole genome shotgun (WGS) entry which is preliminary data.</text>
</comment>
<keyword evidence="1" id="KW-0472">Membrane</keyword>
<keyword evidence="1" id="KW-0812">Transmembrane</keyword>
<dbReference type="Proteomes" id="UP000326570">
    <property type="component" value="Unassembled WGS sequence"/>
</dbReference>
<evidence type="ECO:0000313" key="2">
    <source>
        <dbReference type="EMBL" id="KAA9326035.1"/>
    </source>
</evidence>
<feature type="transmembrane region" description="Helical" evidence="1">
    <location>
        <begin position="121"/>
        <end position="143"/>
    </location>
</feature>